<sequence>MNNLERQEEGCTRDHNANINDEGMAASSAATDGVAAVALRSVIQKVHQAAERSGRGPDRIRIVAVSKTKPVPLLREVYDAGHRCFGENYVQELVEKAPQLPEDIEWHFIGNLQSNKVKALLTGVPNLAMVETVDDKKIADRLDRVVASMERKPLKVFIQVNTSGEECKSASFRYCIAVAIDFCFKLFSSNLVQNLNEFFLVSATFAAKSGVEPSGCVELAQHVSQSCPNLEFSGLMTIGMLDYTSTPENFKTLAHCRSEVCQAIGMPEEQCELSMGMSGDFELAIEMGSTNVRIGSTIFGAREYPNKN</sequence>
<proteinExistence type="predicted"/>
<name>A0ACC1A693_9ROSI</name>
<dbReference type="EMBL" id="CM047908">
    <property type="protein sequence ID" value="KAJ0081750.1"/>
    <property type="molecule type" value="Genomic_DNA"/>
</dbReference>
<keyword evidence="2" id="KW-1185">Reference proteome</keyword>
<accession>A0ACC1A693</accession>
<evidence type="ECO:0000313" key="1">
    <source>
        <dbReference type="EMBL" id="KAJ0081750.1"/>
    </source>
</evidence>
<protein>
    <submittedName>
        <fullName evidence="1">Uncharacterized protein</fullName>
    </submittedName>
</protein>
<reference evidence="2" key="1">
    <citation type="journal article" date="2023" name="G3 (Bethesda)">
        <title>Genome assembly and association tests identify interacting loci associated with vigor, precocity, and sex in interspecific pistachio rootstocks.</title>
        <authorList>
            <person name="Palmer W."/>
            <person name="Jacygrad E."/>
            <person name="Sagayaradj S."/>
            <person name="Cavanaugh K."/>
            <person name="Han R."/>
            <person name="Bertier L."/>
            <person name="Beede B."/>
            <person name="Kafkas S."/>
            <person name="Golino D."/>
            <person name="Preece J."/>
            <person name="Michelmore R."/>
        </authorList>
    </citation>
    <scope>NUCLEOTIDE SEQUENCE [LARGE SCALE GENOMIC DNA]</scope>
</reference>
<gene>
    <name evidence="1" type="ORF">Patl1_09962</name>
</gene>
<evidence type="ECO:0000313" key="2">
    <source>
        <dbReference type="Proteomes" id="UP001164250"/>
    </source>
</evidence>
<organism evidence="1 2">
    <name type="scientific">Pistacia atlantica</name>
    <dbReference type="NCBI Taxonomy" id="434234"/>
    <lineage>
        <taxon>Eukaryota</taxon>
        <taxon>Viridiplantae</taxon>
        <taxon>Streptophyta</taxon>
        <taxon>Embryophyta</taxon>
        <taxon>Tracheophyta</taxon>
        <taxon>Spermatophyta</taxon>
        <taxon>Magnoliopsida</taxon>
        <taxon>eudicotyledons</taxon>
        <taxon>Gunneridae</taxon>
        <taxon>Pentapetalae</taxon>
        <taxon>rosids</taxon>
        <taxon>malvids</taxon>
        <taxon>Sapindales</taxon>
        <taxon>Anacardiaceae</taxon>
        <taxon>Pistacia</taxon>
    </lineage>
</organism>
<dbReference type="Proteomes" id="UP001164250">
    <property type="component" value="Chromosome 12"/>
</dbReference>
<comment type="caution">
    <text evidence="1">The sequence shown here is derived from an EMBL/GenBank/DDBJ whole genome shotgun (WGS) entry which is preliminary data.</text>
</comment>